<dbReference type="PANTHER" id="PTHR16983:SF1">
    <property type="entry name" value="PROSTATE STEM CELL ANTIGEN"/>
    <property type="match status" value="1"/>
</dbReference>
<evidence type="ECO:0000256" key="1">
    <source>
        <dbReference type="ARBA" id="ARBA00004589"/>
    </source>
</evidence>
<sequence length="125" mass="13326">MKAVLVALLAAGLALQPGTALQCYYCKATMDNEDCKQVQNCTLSETQCQTERIRAIGLTIINKGCSSHCEEGLQDDYLGNRNVTCCSTNLCNTGGGAHAPQLVVITLPPLLTTVLSLLLWGPSQL</sequence>
<dbReference type="SUPFAM" id="SSF57302">
    <property type="entry name" value="Snake toxin-like"/>
    <property type="match status" value="1"/>
</dbReference>
<organism evidence="6 7">
    <name type="scientific">Hipposideros armiger</name>
    <name type="common">Great Himalayan leaf-nosed bat</name>
    <dbReference type="NCBI Taxonomy" id="186990"/>
    <lineage>
        <taxon>Eukaryota</taxon>
        <taxon>Metazoa</taxon>
        <taxon>Chordata</taxon>
        <taxon>Craniata</taxon>
        <taxon>Vertebrata</taxon>
        <taxon>Euteleostomi</taxon>
        <taxon>Mammalia</taxon>
        <taxon>Eutheria</taxon>
        <taxon>Laurasiatheria</taxon>
        <taxon>Chiroptera</taxon>
        <taxon>Yinpterochiroptera</taxon>
        <taxon>Rhinolophoidea</taxon>
        <taxon>Hipposideridae</taxon>
        <taxon>Hipposideros</taxon>
    </lineage>
</organism>
<dbReference type="GO" id="GO:0098552">
    <property type="term" value="C:side of membrane"/>
    <property type="evidence" value="ECO:0007669"/>
    <property type="project" value="UniProtKB-KW"/>
</dbReference>
<dbReference type="KEGG" id="hai:109390821"/>
<keyword evidence="2" id="KW-0449">Lipoprotein</keyword>
<dbReference type="AlphaFoldDB" id="A0A8B7SIW8"/>
<protein>
    <submittedName>
        <fullName evidence="7">Prostate stem cell antigen</fullName>
    </submittedName>
</protein>
<dbReference type="PANTHER" id="PTHR16983">
    <property type="entry name" value="UPAR/LY6 DOMAIN-CONTAINING PROTEIN"/>
    <property type="match status" value="1"/>
</dbReference>
<dbReference type="GO" id="GO:0005886">
    <property type="term" value="C:plasma membrane"/>
    <property type="evidence" value="ECO:0007669"/>
    <property type="project" value="TreeGrafter"/>
</dbReference>
<evidence type="ECO:0000313" key="7">
    <source>
        <dbReference type="RefSeq" id="XP_019513316.1"/>
    </source>
</evidence>
<dbReference type="InterPro" id="IPR018363">
    <property type="entry name" value="CD59_antigen_CS"/>
</dbReference>
<feature type="domain" description="Snake toxin/toxin-like" evidence="5">
    <location>
        <begin position="21"/>
        <end position="92"/>
    </location>
</feature>
<evidence type="ECO:0000259" key="5">
    <source>
        <dbReference type="Pfam" id="PF00087"/>
    </source>
</evidence>
<gene>
    <name evidence="7" type="primary">PSCA</name>
</gene>
<dbReference type="FunFam" id="2.10.60.10:FF:000003">
    <property type="entry name" value="lymphocyte antigen 6E isoform X1"/>
    <property type="match status" value="1"/>
</dbReference>
<proteinExistence type="predicted"/>
<dbReference type="Pfam" id="PF00087">
    <property type="entry name" value="Toxin_TOLIP"/>
    <property type="match status" value="1"/>
</dbReference>
<dbReference type="Proteomes" id="UP000694851">
    <property type="component" value="Unplaced"/>
</dbReference>
<evidence type="ECO:0000313" key="6">
    <source>
        <dbReference type="Proteomes" id="UP000694851"/>
    </source>
</evidence>
<dbReference type="GeneID" id="109390821"/>
<keyword evidence="3 4" id="KW-0732">Signal</keyword>
<keyword evidence="2" id="KW-0325">Glycoprotein</keyword>
<dbReference type="CTD" id="8000"/>
<dbReference type="Gene3D" id="2.10.60.10">
    <property type="entry name" value="CD59"/>
    <property type="match status" value="1"/>
</dbReference>
<dbReference type="OrthoDB" id="5945173at2759"/>
<comment type="subcellular location">
    <subcellularLocation>
        <location evidence="1">Membrane</location>
        <topology evidence="1">Lipid-anchor</topology>
        <topology evidence="1">GPI-anchor</topology>
    </subcellularLocation>
</comment>
<dbReference type="InterPro" id="IPR051110">
    <property type="entry name" value="Ly-6/neurotoxin-like_GPI-ap"/>
</dbReference>
<evidence type="ECO:0000256" key="2">
    <source>
        <dbReference type="ARBA" id="ARBA00022622"/>
    </source>
</evidence>
<feature type="signal peptide" evidence="4">
    <location>
        <begin position="1"/>
        <end position="20"/>
    </location>
</feature>
<feature type="chain" id="PRO_5034859039" evidence="4">
    <location>
        <begin position="21"/>
        <end position="125"/>
    </location>
</feature>
<evidence type="ECO:0000256" key="3">
    <source>
        <dbReference type="ARBA" id="ARBA00022729"/>
    </source>
</evidence>
<dbReference type="InterPro" id="IPR035076">
    <property type="entry name" value="Toxin/TOLIP"/>
</dbReference>
<keyword evidence="6" id="KW-1185">Reference proteome</keyword>
<dbReference type="InterPro" id="IPR045860">
    <property type="entry name" value="Snake_toxin-like_sf"/>
</dbReference>
<name>A0A8B7SIW8_HIPAR</name>
<reference evidence="7" key="1">
    <citation type="submission" date="2025-08" db="UniProtKB">
        <authorList>
            <consortium name="RefSeq"/>
        </authorList>
    </citation>
    <scope>IDENTIFICATION</scope>
    <source>
        <tissue evidence="7">Muscle</tissue>
    </source>
</reference>
<accession>A0A8B7SIW8</accession>
<keyword evidence="2" id="KW-0336">GPI-anchor</keyword>
<dbReference type="PROSITE" id="PS00983">
    <property type="entry name" value="LY6_UPAR"/>
    <property type="match status" value="1"/>
</dbReference>
<dbReference type="RefSeq" id="XP_019513316.1">
    <property type="nucleotide sequence ID" value="XM_019657771.1"/>
</dbReference>
<keyword evidence="2" id="KW-0472">Membrane</keyword>
<evidence type="ECO:0000256" key="4">
    <source>
        <dbReference type="SAM" id="SignalP"/>
    </source>
</evidence>